<gene>
    <name evidence="1" type="ORF">HUJ06_014140</name>
</gene>
<accession>A0A822Z4R7</accession>
<keyword evidence="2" id="KW-1185">Reference proteome</keyword>
<dbReference type="EMBL" id="DUZY01000005">
    <property type="protein sequence ID" value="DAD39817.1"/>
    <property type="molecule type" value="Genomic_DNA"/>
</dbReference>
<sequence length="48" mass="5511">MVRRDCPPEKTQRVTKAVGIMASNPFQFLWAYDGLKVKPYLGPQVELM</sequence>
<comment type="caution">
    <text evidence="1">The sequence shown here is derived from an EMBL/GenBank/DDBJ whole genome shotgun (WGS) entry which is preliminary data.</text>
</comment>
<dbReference type="Proteomes" id="UP000607653">
    <property type="component" value="Unassembled WGS sequence"/>
</dbReference>
<protein>
    <submittedName>
        <fullName evidence="1">Uncharacterized protein</fullName>
    </submittedName>
</protein>
<evidence type="ECO:0000313" key="1">
    <source>
        <dbReference type="EMBL" id="DAD39817.1"/>
    </source>
</evidence>
<name>A0A822Z4R7_NELNU</name>
<reference evidence="1 2" key="1">
    <citation type="journal article" date="2020" name="Mol. Biol. Evol.">
        <title>Distinct Expression and Methylation Patterns for Genes with Different Fates following a Single Whole-Genome Duplication in Flowering Plants.</title>
        <authorList>
            <person name="Shi T."/>
            <person name="Rahmani R.S."/>
            <person name="Gugger P.F."/>
            <person name="Wang M."/>
            <person name="Li H."/>
            <person name="Zhang Y."/>
            <person name="Li Z."/>
            <person name="Wang Q."/>
            <person name="Van de Peer Y."/>
            <person name="Marchal K."/>
            <person name="Chen J."/>
        </authorList>
    </citation>
    <scope>NUCLEOTIDE SEQUENCE [LARGE SCALE GENOMIC DNA]</scope>
    <source>
        <tissue evidence="1">Leaf</tissue>
    </source>
</reference>
<organism evidence="1 2">
    <name type="scientific">Nelumbo nucifera</name>
    <name type="common">Sacred lotus</name>
    <dbReference type="NCBI Taxonomy" id="4432"/>
    <lineage>
        <taxon>Eukaryota</taxon>
        <taxon>Viridiplantae</taxon>
        <taxon>Streptophyta</taxon>
        <taxon>Embryophyta</taxon>
        <taxon>Tracheophyta</taxon>
        <taxon>Spermatophyta</taxon>
        <taxon>Magnoliopsida</taxon>
        <taxon>Proteales</taxon>
        <taxon>Nelumbonaceae</taxon>
        <taxon>Nelumbo</taxon>
    </lineage>
</organism>
<dbReference type="AlphaFoldDB" id="A0A822Z4R7"/>
<proteinExistence type="predicted"/>
<evidence type="ECO:0000313" key="2">
    <source>
        <dbReference type="Proteomes" id="UP000607653"/>
    </source>
</evidence>